<dbReference type="SUPFAM" id="SSF55797">
    <property type="entry name" value="PR-1-like"/>
    <property type="match status" value="1"/>
</dbReference>
<dbReference type="Proteomes" id="UP000030960">
    <property type="component" value="Unassembled WGS sequence"/>
</dbReference>
<dbReference type="InterPro" id="IPR038255">
    <property type="entry name" value="PBS_linker_sf"/>
</dbReference>
<feature type="domain" description="DUF4214" evidence="3">
    <location>
        <begin position="337"/>
        <end position="401"/>
    </location>
</feature>
<dbReference type="InterPro" id="IPR014044">
    <property type="entry name" value="CAP_dom"/>
</dbReference>
<dbReference type="InterPro" id="IPR035940">
    <property type="entry name" value="CAP_sf"/>
</dbReference>
<dbReference type="InterPro" id="IPR001343">
    <property type="entry name" value="Hemolysn_Ca-bd"/>
</dbReference>
<dbReference type="Gene3D" id="3.40.33.10">
    <property type="entry name" value="CAP"/>
    <property type="match status" value="1"/>
</dbReference>
<dbReference type="PRINTS" id="PR00313">
    <property type="entry name" value="CABNDNGRPT"/>
</dbReference>
<dbReference type="PANTHER" id="PTHR31157">
    <property type="entry name" value="SCP DOMAIN-CONTAINING PROTEIN"/>
    <property type="match status" value="1"/>
</dbReference>
<proteinExistence type="predicted"/>
<dbReference type="Pfam" id="PF00353">
    <property type="entry name" value="HemolysinCabind"/>
    <property type="match status" value="2"/>
</dbReference>
<keyword evidence="5" id="KW-1185">Reference proteome</keyword>
<evidence type="ECO:0000313" key="4">
    <source>
        <dbReference type="EMBL" id="KHQ49778.1"/>
    </source>
</evidence>
<dbReference type="SUPFAM" id="SSF51120">
    <property type="entry name" value="beta-Roll"/>
    <property type="match status" value="2"/>
</dbReference>
<evidence type="ECO:0000259" key="2">
    <source>
        <dbReference type="Pfam" id="PF00188"/>
    </source>
</evidence>
<reference evidence="4 5" key="1">
    <citation type="submission" date="2014-10" db="EMBL/GenBank/DDBJ databases">
        <title>Genome sequence of Ponticoccus sp. strain UMTAT08 isolated from clonal culture of toxic dinoflagellate Alexandrium tamiyavanichii.</title>
        <authorList>
            <person name="Gan H.Y."/>
            <person name="Muhd D.-D."/>
            <person name="Mohd Noor M.E."/>
            <person name="Yeong Y.S."/>
            <person name="Usup G."/>
        </authorList>
    </citation>
    <scope>NUCLEOTIDE SEQUENCE [LARGE SCALE GENOMIC DNA]</scope>
    <source>
        <strain evidence="4 5">UMTAT08</strain>
    </source>
</reference>
<name>A0A0B3RSN4_9RHOB</name>
<evidence type="ECO:0000256" key="1">
    <source>
        <dbReference type="SAM" id="MobiDB-lite"/>
    </source>
</evidence>
<dbReference type="InterPro" id="IPR025282">
    <property type="entry name" value="DUF4214"/>
</dbReference>
<accession>A0A0B3RSN4</accession>
<dbReference type="OrthoDB" id="9342475at2"/>
<gene>
    <name evidence="4" type="ORF">OA50_05674</name>
</gene>
<dbReference type="RefSeq" id="WP_052244928.1">
    <property type="nucleotide sequence ID" value="NZ_JSUQ01000042.1"/>
</dbReference>
<evidence type="ECO:0000313" key="5">
    <source>
        <dbReference type="Proteomes" id="UP000030960"/>
    </source>
</evidence>
<dbReference type="EMBL" id="JSUQ01000042">
    <property type="protein sequence ID" value="KHQ49778.1"/>
    <property type="molecule type" value="Genomic_DNA"/>
</dbReference>
<dbReference type="PANTHER" id="PTHR31157:SF1">
    <property type="entry name" value="SCP DOMAIN-CONTAINING PROTEIN"/>
    <property type="match status" value="1"/>
</dbReference>
<dbReference type="PATRIC" id="fig|1515334.3.peg.5666"/>
<dbReference type="CDD" id="cd05379">
    <property type="entry name" value="CAP_bacterial"/>
    <property type="match status" value="1"/>
</dbReference>
<dbReference type="Pfam" id="PF00188">
    <property type="entry name" value="CAP"/>
    <property type="match status" value="1"/>
</dbReference>
<comment type="caution">
    <text evidence="4">The sequence shown here is derived from an EMBL/GenBank/DDBJ whole genome shotgun (WGS) entry which is preliminary data.</text>
</comment>
<dbReference type="AlphaFoldDB" id="A0A0B3RSN4"/>
<dbReference type="PROSITE" id="PS00330">
    <property type="entry name" value="HEMOLYSIN_CALCIUM"/>
    <property type="match status" value="3"/>
</dbReference>
<dbReference type="InterPro" id="IPR018511">
    <property type="entry name" value="Hemolysin-typ_Ca-bd_CS"/>
</dbReference>
<feature type="domain" description="SCP" evidence="2">
    <location>
        <begin position="13"/>
        <end position="133"/>
    </location>
</feature>
<dbReference type="Gene3D" id="1.10.3130.20">
    <property type="entry name" value="Phycobilisome linker domain"/>
    <property type="match status" value="1"/>
</dbReference>
<feature type="compositionally biased region" description="Gly residues" evidence="1">
    <location>
        <begin position="179"/>
        <end position="200"/>
    </location>
</feature>
<protein>
    <submittedName>
        <fullName evidence="4">Putative PaxA</fullName>
    </submittedName>
</protein>
<dbReference type="GO" id="GO:0005509">
    <property type="term" value="F:calcium ion binding"/>
    <property type="evidence" value="ECO:0007669"/>
    <property type="project" value="InterPro"/>
</dbReference>
<evidence type="ECO:0000259" key="3">
    <source>
        <dbReference type="Pfam" id="PF13946"/>
    </source>
</evidence>
<sequence length="506" mass="51686">MTTVASDLERYMLDLINADRAALGLAPLVLELNLNTSAQAHSDWMVAADVFSHTGAGGSSATQRMLAAGMDLSGSWRSAENIAAVSVSGSDSYYDEVAQLHANLMNSPGHYANLMDPDLVVIGIGIALGPLTYEGSGTWPSVLVTQNFAATGGFVDLDLSGGSGNEMLAGQGGDDHIAGGAGDDTLSGGGGNDTLEGGAGTDTVLVDQARGAVTVGGTAAAPVLSAPGMVLTLSGVERVRFADGEVALGALYGGAGGGTPGNDLLQGAEGAVTLSGLGGDDVILGEGRGLYGTDVSAQVYRLYAAVFGREPDVNGHQAWVARLATGARTPEEVVTGFMASPEFQATYGATTDAEFITLLYRNVLDRAPDPGGFAAWSSQLAGGMSRETLVERFVNSPEYVAETAADLLAYMAGFGLDDVLRPGAGDDMLSGGMWADTFVFDPAGPGAKTVSDLEPWDVIDLTGFGYDDVAEAMTHVTTLEGDAVFEDAGLRVVFLGAEVDAGMVLV</sequence>
<dbReference type="Gene3D" id="2.150.10.10">
    <property type="entry name" value="Serralysin-like metalloprotease, C-terminal"/>
    <property type="match status" value="2"/>
</dbReference>
<dbReference type="Pfam" id="PF13946">
    <property type="entry name" value="DUF4214"/>
    <property type="match status" value="1"/>
</dbReference>
<dbReference type="InterPro" id="IPR011049">
    <property type="entry name" value="Serralysin-like_metalloprot_C"/>
</dbReference>
<organism evidence="4 5">
    <name type="scientific">Mameliella alba</name>
    <dbReference type="NCBI Taxonomy" id="561184"/>
    <lineage>
        <taxon>Bacteria</taxon>
        <taxon>Pseudomonadati</taxon>
        <taxon>Pseudomonadota</taxon>
        <taxon>Alphaproteobacteria</taxon>
        <taxon>Rhodobacterales</taxon>
        <taxon>Roseobacteraceae</taxon>
        <taxon>Mameliella</taxon>
    </lineage>
</organism>
<feature type="region of interest" description="Disordered" evidence="1">
    <location>
        <begin position="168"/>
        <end position="200"/>
    </location>
</feature>